<reference evidence="2 3" key="1">
    <citation type="submission" date="2016-10" db="EMBL/GenBank/DDBJ databases">
        <authorList>
            <person name="de Groot N.N."/>
        </authorList>
    </citation>
    <scope>NUCLEOTIDE SEQUENCE [LARGE SCALE GENOMIC DNA]</scope>
    <source>
        <strain evidence="2 3">CPCC 202699</strain>
    </source>
</reference>
<dbReference type="OrthoDB" id="3482823at2"/>
<proteinExistence type="predicted"/>
<dbReference type="STRING" id="589385.SAMN05421504_103896"/>
<evidence type="ECO:0000256" key="1">
    <source>
        <dbReference type="SAM" id="MobiDB-lite"/>
    </source>
</evidence>
<dbReference type="AlphaFoldDB" id="A0A1H3EMN2"/>
<evidence type="ECO:0000313" key="3">
    <source>
        <dbReference type="Proteomes" id="UP000199515"/>
    </source>
</evidence>
<sequence>MDHWLSIEVGNGAFPASAWKRAHGDDLIEAALTNGARHWMWHDHRQGVVLEIEFSSEEQRDRFRHLPAVLAPLDAVPDPENALFVYPGRGGGSGSRVPHRPRPRPSSGAGALPEPKEELTMGLAQAEPPPVRF</sequence>
<accession>A0A1H3EMN2</accession>
<name>A0A1H3EMN2_9PSEU</name>
<protein>
    <submittedName>
        <fullName evidence="2">Uncharacterized protein</fullName>
    </submittedName>
</protein>
<dbReference type="EMBL" id="FNON01000003">
    <property type="protein sequence ID" value="SDX80002.1"/>
    <property type="molecule type" value="Genomic_DNA"/>
</dbReference>
<feature type="region of interest" description="Disordered" evidence="1">
    <location>
        <begin position="86"/>
        <end position="133"/>
    </location>
</feature>
<keyword evidence="3" id="KW-1185">Reference proteome</keyword>
<dbReference type="Proteomes" id="UP000199515">
    <property type="component" value="Unassembled WGS sequence"/>
</dbReference>
<dbReference type="RefSeq" id="WP_091290050.1">
    <property type="nucleotide sequence ID" value="NZ_FNON01000003.1"/>
</dbReference>
<organism evidence="2 3">
    <name type="scientific">Amycolatopsis xylanica</name>
    <dbReference type="NCBI Taxonomy" id="589385"/>
    <lineage>
        <taxon>Bacteria</taxon>
        <taxon>Bacillati</taxon>
        <taxon>Actinomycetota</taxon>
        <taxon>Actinomycetes</taxon>
        <taxon>Pseudonocardiales</taxon>
        <taxon>Pseudonocardiaceae</taxon>
        <taxon>Amycolatopsis</taxon>
    </lineage>
</organism>
<evidence type="ECO:0000313" key="2">
    <source>
        <dbReference type="EMBL" id="SDX80002.1"/>
    </source>
</evidence>
<gene>
    <name evidence="2" type="ORF">SAMN05421504_103896</name>
</gene>